<protein>
    <submittedName>
        <fullName evidence="1">Uncharacterized protein</fullName>
    </submittedName>
</protein>
<dbReference type="AlphaFoldDB" id="A0A563EVI7"/>
<sequence>MPSHDEIQEWIAGWPEEWELPEELVGPTENTVANLAIRMLECENLSHKARILLGRFIGEHSLLQLWILSDVKGRGARDIREVYGVDQDGIRLVYEAWKQFQAAPLDHRATLDEALETAVVTWADYRKN</sequence>
<gene>
    <name evidence="1" type="ORF">FKR81_15505</name>
</gene>
<dbReference type="EMBL" id="VOBR01000008">
    <property type="protein sequence ID" value="TWP51592.1"/>
    <property type="molecule type" value="Genomic_DNA"/>
</dbReference>
<accession>A0A563EVI7</accession>
<organism evidence="1 2">
    <name type="scientific">Lentzea tibetensis</name>
    <dbReference type="NCBI Taxonomy" id="2591470"/>
    <lineage>
        <taxon>Bacteria</taxon>
        <taxon>Bacillati</taxon>
        <taxon>Actinomycetota</taxon>
        <taxon>Actinomycetes</taxon>
        <taxon>Pseudonocardiales</taxon>
        <taxon>Pseudonocardiaceae</taxon>
        <taxon>Lentzea</taxon>
    </lineage>
</organism>
<dbReference type="OrthoDB" id="4257658at2"/>
<dbReference type="Proteomes" id="UP000316639">
    <property type="component" value="Unassembled WGS sequence"/>
</dbReference>
<dbReference type="RefSeq" id="WP_146352460.1">
    <property type="nucleotide sequence ID" value="NZ_VOBR01000008.1"/>
</dbReference>
<name>A0A563EVI7_9PSEU</name>
<comment type="caution">
    <text evidence="1">The sequence shown here is derived from an EMBL/GenBank/DDBJ whole genome shotgun (WGS) entry which is preliminary data.</text>
</comment>
<reference evidence="1 2" key="1">
    <citation type="submission" date="2019-07" db="EMBL/GenBank/DDBJ databases">
        <title>Lentzea xizangensis sp. nov., isolated from Qinghai-Tibetan Plateau Soils.</title>
        <authorList>
            <person name="Huang J."/>
        </authorList>
    </citation>
    <scope>NUCLEOTIDE SEQUENCE [LARGE SCALE GENOMIC DNA]</scope>
    <source>
        <strain evidence="1 2">FXJ1.1311</strain>
    </source>
</reference>
<evidence type="ECO:0000313" key="1">
    <source>
        <dbReference type="EMBL" id="TWP51592.1"/>
    </source>
</evidence>
<evidence type="ECO:0000313" key="2">
    <source>
        <dbReference type="Proteomes" id="UP000316639"/>
    </source>
</evidence>
<keyword evidence="2" id="KW-1185">Reference proteome</keyword>
<proteinExistence type="predicted"/>